<protein>
    <submittedName>
        <fullName evidence="1">Uncharacterized protein</fullName>
    </submittedName>
</protein>
<accession>T1GKZ8</accession>
<dbReference type="AlphaFoldDB" id="T1GKZ8"/>
<evidence type="ECO:0000313" key="1">
    <source>
        <dbReference type="EnsemblMetazoa" id="MESCA004181-PA"/>
    </source>
</evidence>
<proteinExistence type="predicted"/>
<dbReference type="Proteomes" id="UP000015102">
    <property type="component" value="Unassembled WGS sequence"/>
</dbReference>
<sequence>MEKKYAEYEMVCTSKSGRLAALKIISGYRTISGGAVYVLAGRKAQPLVSFEDYTSCRNY</sequence>
<reference evidence="2" key="1">
    <citation type="submission" date="2013-02" db="EMBL/GenBank/DDBJ databases">
        <authorList>
            <person name="Hughes D."/>
        </authorList>
    </citation>
    <scope>NUCLEOTIDE SEQUENCE</scope>
    <source>
        <strain>Durham</strain>
        <strain evidence="2">NC isolate 2 -- Noor lab</strain>
    </source>
</reference>
<dbReference type="HOGENOM" id="CLU_2963452_0_0_1"/>
<evidence type="ECO:0000313" key="2">
    <source>
        <dbReference type="Proteomes" id="UP000015102"/>
    </source>
</evidence>
<organism evidence="1 2">
    <name type="scientific">Megaselia scalaris</name>
    <name type="common">Humpbacked fly</name>
    <name type="synonym">Phora scalaris</name>
    <dbReference type="NCBI Taxonomy" id="36166"/>
    <lineage>
        <taxon>Eukaryota</taxon>
        <taxon>Metazoa</taxon>
        <taxon>Ecdysozoa</taxon>
        <taxon>Arthropoda</taxon>
        <taxon>Hexapoda</taxon>
        <taxon>Insecta</taxon>
        <taxon>Pterygota</taxon>
        <taxon>Neoptera</taxon>
        <taxon>Endopterygota</taxon>
        <taxon>Diptera</taxon>
        <taxon>Brachycera</taxon>
        <taxon>Muscomorpha</taxon>
        <taxon>Platypezoidea</taxon>
        <taxon>Phoridae</taxon>
        <taxon>Megaseliini</taxon>
        <taxon>Megaselia</taxon>
    </lineage>
</organism>
<dbReference type="EnsemblMetazoa" id="MESCA004181-RA">
    <property type="protein sequence ID" value="MESCA004181-PA"/>
    <property type="gene ID" value="MESCA004181"/>
</dbReference>
<name>T1GKZ8_MEGSC</name>
<reference evidence="1" key="2">
    <citation type="submission" date="2015-06" db="UniProtKB">
        <authorList>
            <consortium name="EnsemblMetazoa"/>
        </authorList>
    </citation>
    <scope>IDENTIFICATION</scope>
</reference>
<keyword evidence="2" id="KW-1185">Reference proteome</keyword>
<dbReference type="EMBL" id="CAQQ02187976">
    <property type="status" value="NOT_ANNOTATED_CDS"/>
    <property type="molecule type" value="Genomic_DNA"/>
</dbReference>